<dbReference type="SUPFAM" id="SSF47323">
    <property type="entry name" value="Anticodon-binding domain of a subclass of class I aminoacyl-tRNA synthetases"/>
    <property type="match status" value="1"/>
</dbReference>
<sequence length="503" mass="57797">MIMSKLKLYNTLNRRVEEFKPLNPQNVGYYSCGPTVYDYAHIGHARTYIFADILQRTLEFNGFKVKRVMNITDVGHLTSDSDTGEDKMELASRRSGKGASREKKTVWEIAKFYSDDFMHTLNKLNIKKPDIICRATEEIKAMIGLVKTLEDKGFTYEIEDGVYFDTGKLPDYGKMTGQNFQELKKSLRAGARVEMTVGKKNITDFALWKKTPEGIKRQMEWDSPWGKGFPGWHIECSAMSMKYLGPAFDIHSGGVDHIKIHHTNEIAQSEAATGQQFVRYWLHAGHLLVEGEKMSKSKKNFLRLKNLAERKFLPLALRYLFLTSSYRQQQNFTWKSMIASQIAYDELTDITAQLKRSMQSGERVSISEEKLNKADAFREEFVESINEDLNTSRAMSVLWKAVKSNIPPGDKYDLLLLFDEVLGLGLSGIETEKEYQVPPNILELINKRETMRLQKKYEVADRIRKEIEKQGYTVEDMEKGTKVMPVKPYTGVGNEKKEFEKSG</sequence>
<keyword evidence="7 9" id="KW-0648">Protein biosynthesis</keyword>
<dbReference type="PRINTS" id="PR00983">
    <property type="entry name" value="TRNASYNTHCYS"/>
</dbReference>
<keyword evidence="6 9" id="KW-0067">ATP-binding</keyword>
<comment type="catalytic activity">
    <reaction evidence="9">
        <text>tRNA(Cys) + L-cysteine + ATP = L-cysteinyl-tRNA(Cys) + AMP + diphosphate</text>
        <dbReference type="Rhea" id="RHEA:17773"/>
        <dbReference type="Rhea" id="RHEA-COMP:9661"/>
        <dbReference type="Rhea" id="RHEA-COMP:9679"/>
        <dbReference type="ChEBI" id="CHEBI:30616"/>
        <dbReference type="ChEBI" id="CHEBI:33019"/>
        <dbReference type="ChEBI" id="CHEBI:35235"/>
        <dbReference type="ChEBI" id="CHEBI:78442"/>
        <dbReference type="ChEBI" id="CHEBI:78517"/>
        <dbReference type="ChEBI" id="CHEBI:456215"/>
        <dbReference type="EC" id="6.1.1.16"/>
    </reaction>
</comment>
<evidence type="ECO:0000313" key="12">
    <source>
        <dbReference type="EMBL" id="OGG06057.1"/>
    </source>
</evidence>
<dbReference type="InterPro" id="IPR024909">
    <property type="entry name" value="Cys-tRNA/MSH_ligase"/>
</dbReference>
<feature type="short sequence motif" description="'KMSKS' region" evidence="9">
    <location>
        <begin position="293"/>
        <end position="297"/>
    </location>
</feature>
<keyword evidence="4 9" id="KW-0547">Nucleotide-binding</keyword>
<evidence type="ECO:0000256" key="10">
    <source>
        <dbReference type="SAM" id="MobiDB-lite"/>
    </source>
</evidence>
<dbReference type="GO" id="GO:0008270">
    <property type="term" value="F:zinc ion binding"/>
    <property type="evidence" value="ECO:0007669"/>
    <property type="project" value="UniProtKB-UniRule"/>
</dbReference>
<accession>A0A1F5Z1J5</accession>
<evidence type="ECO:0000256" key="3">
    <source>
        <dbReference type="ARBA" id="ARBA00022723"/>
    </source>
</evidence>
<evidence type="ECO:0000256" key="8">
    <source>
        <dbReference type="ARBA" id="ARBA00023146"/>
    </source>
</evidence>
<feature type="binding site" evidence="9">
    <location>
        <position position="32"/>
    </location>
    <ligand>
        <name>Zn(2+)</name>
        <dbReference type="ChEBI" id="CHEBI:29105"/>
    </ligand>
</feature>
<dbReference type="InterPro" id="IPR009080">
    <property type="entry name" value="tRNAsynth_Ia_anticodon-bd"/>
</dbReference>
<feature type="compositionally biased region" description="Basic and acidic residues" evidence="10">
    <location>
        <begin position="494"/>
        <end position="503"/>
    </location>
</feature>
<dbReference type="PANTHER" id="PTHR10890:SF3">
    <property type="entry name" value="CYSTEINE--TRNA LIGASE, CYTOPLASMIC"/>
    <property type="match status" value="1"/>
</dbReference>
<keyword evidence="8 9" id="KW-0030">Aminoacyl-tRNA synthetase</keyword>
<evidence type="ECO:0000256" key="5">
    <source>
        <dbReference type="ARBA" id="ARBA00022833"/>
    </source>
</evidence>
<dbReference type="Pfam" id="PF01406">
    <property type="entry name" value="tRNA-synt_1e"/>
    <property type="match status" value="1"/>
</dbReference>
<keyword evidence="3 9" id="KW-0479">Metal-binding</keyword>
<protein>
    <recommendedName>
        <fullName evidence="9">Cysteine--tRNA ligase</fullName>
        <ecNumber evidence="9">6.1.1.16</ecNumber>
    </recommendedName>
    <alternativeName>
        <fullName evidence="9">Cysteinyl-tRNA synthetase</fullName>
        <shortName evidence="9">CysRS</shortName>
    </alternativeName>
</protein>
<evidence type="ECO:0000256" key="1">
    <source>
        <dbReference type="ARBA" id="ARBA00011245"/>
    </source>
</evidence>
<feature type="short sequence motif" description="'HIGH' region" evidence="9">
    <location>
        <begin position="34"/>
        <end position="44"/>
    </location>
</feature>
<dbReference type="NCBIfam" id="TIGR00435">
    <property type="entry name" value="cysS"/>
    <property type="match status" value="1"/>
</dbReference>
<organism evidence="12 13">
    <name type="scientific">Candidatus Gottesmanbacteria bacterium RIFCSPHIGHO2_01_FULL_40_15</name>
    <dbReference type="NCBI Taxonomy" id="1798376"/>
    <lineage>
        <taxon>Bacteria</taxon>
        <taxon>Candidatus Gottesmaniibacteriota</taxon>
    </lineage>
</organism>
<comment type="subunit">
    <text evidence="1 9">Monomer.</text>
</comment>
<evidence type="ECO:0000256" key="4">
    <source>
        <dbReference type="ARBA" id="ARBA00022741"/>
    </source>
</evidence>
<dbReference type="Gene3D" id="1.20.120.1910">
    <property type="entry name" value="Cysteine-tRNA ligase, C-terminal anti-codon recognition domain"/>
    <property type="match status" value="1"/>
</dbReference>
<dbReference type="EMBL" id="MFJF01000019">
    <property type="protein sequence ID" value="OGG06057.1"/>
    <property type="molecule type" value="Genomic_DNA"/>
</dbReference>
<dbReference type="GO" id="GO:0005829">
    <property type="term" value="C:cytosol"/>
    <property type="evidence" value="ECO:0007669"/>
    <property type="project" value="TreeGrafter"/>
</dbReference>
<evidence type="ECO:0000259" key="11">
    <source>
        <dbReference type="Pfam" id="PF01406"/>
    </source>
</evidence>
<dbReference type="Proteomes" id="UP000177354">
    <property type="component" value="Unassembled WGS sequence"/>
</dbReference>
<dbReference type="InterPro" id="IPR014729">
    <property type="entry name" value="Rossmann-like_a/b/a_fold"/>
</dbReference>
<dbReference type="InterPro" id="IPR015803">
    <property type="entry name" value="Cys-tRNA-ligase"/>
</dbReference>
<comment type="caution">
    <text evidence="12">The sequence shown here is derived from an EMBL/GenBank/DDBJ whole genome shotgun (WGS) entry which is preliminary data.</text>
</comment>
<comment type="cofactor">
    <cofactor evidence="9">
        <name>Zn(2+)</name>
        <dbReference type="ChEBI" id="CHEBI:29105"/>
    </cofactor>
    <text evidence="9">Binds 1 zinc ion per subunit.</text>
</comment>
<evidence type="ECO:0000256" key="2">
    <source>
        <dbReference type="ARBA" id="ARBA00022598"/>
    </source>
</evidence>
<name>A0A1F5Z1J5_9BACT</name>
<evidence type="ECO:0000313" key="13">
    <source>
        <dbReference type="Proteomes" id="UP000177354"/>
    </source>
</evidence>
<comment type="subcellular location">
    <subcellularLocation>
        <location evidence="9">Cytoplasm</location>
    </subcellularLocation>
</comment>
<dbReference type="PANTHER" id="PTHR10890">
    <property type="entry name" value="CYSTEINYL-TRNA SYNTHETASE"/>
    <property type="match status" value="1"/>
</dbReference>
<dbReference type="CDD" id="cd00672">
    <property type="entry name" value="CysRS_core"/>
    <property type="match status" value="1"/>
</dbReference>
<dbReference type="SUPFAM" id="SSF52374">
    <property type="entry name" value="Nucleotidylyl transferase"/>
    <property type="match status" value="1"/>
</dbReference>
<feature type="binding site" evidence="9">
    <location>
        <position position="296"/>
    </location>
    <ligand>
        <name>ATP</name>
        <dbReference type="ChEBI" id="CHEBI:30616"/>
    </ligand>
</feature>
<dbReference type="Gene3D" id="3.40.50.620">
    <property type="entry name" value="HUPs"/>
    <property type="match status" value="1"/>
</dbReference>
<dbReference type="AlphaFoldDB" id="A0A1F5Z1J5"/>
<keyword evidence="5 9" id="KW-0862">Zinc</keyword>
<dbReference type="InterPro" id="IPR032678">
    <property type="entry name" value="tRNA-synt_1_cat_dom"/>
</dbReference>
<proteinExistence type="inferred from homology"/>
<keyword evidence="9" id="KW-0963">Cytoplasm</keyword>
<keyword evidence="2 9" id="KW-0436">Ligase</keyword>
<dbReference type="HAMAP" id="MF_00041">
    <property type="entry name" value="Cys_tRNA_synth"/>
    <property type="match status" value="1"/>
</dbReference>
<dbReference type="EC" id="6.1.1.16" evidence="9"/>
<dbReference type="GO" id="GO:0006423">
    <property type="term" value="P:cysteinyl-tRNA aminoacylation"/>
    <property type="evidence" value="ECO:0007669"/>
    <property type="project" value="UniProtKB-UniRule"/>
</dbReference>
<dbReference type="GO" id="GO:0005524">
    <property type="term" value="F:ATP binding"/>
    <property type="evidence" value="ECO:0007669"/>
    <property type="project" value="UniProtKB-UniRule"/>
</dbReference>
<evidence type="ECO:0000256" key="6">
    <source>
        <dbReference type="ARBA" id="ARBA00022840"/>
    </source>
</evidence>
<gene>
    <name evidence="9" type="primary">cysS</name>
    <name evidence="12" type="ORF">A2777_00900</name>
</gene>
<evidence type="ECO:0000256" key="7">
    <source>
        <dbReference type="ARBA" id="ARBA00022917"/>
    </source>
</evidence>
<feature type="domain" description="tRNA synthetases class I catalytic" evidence="11">
    <location>
        <begin position="19"/>
        <end position="337"/>
    </location>
</feature>
<feature type="binding site" evidence="9">
    <location>
        <position position="265"/>
    </location>
    <ligand>
        <name>Zn(2+)</name>
        <dbReference type="ChEBI" id="CHEBI:29105"/>
    </ligand>
</feature>
<feature type="binding site" evidence="9">
    <location>
        <position position="261"/>
    </location>
    <ligand>
        <name>Zn(2+)</name>
        <dbReference type="ChEBI" id="CHEBI:29105"/>
    </ligand>
</feature>
<feature type="region of interest" description="Disordered" evidence="10">
    <location>
        <begin position="484"/>
        <end position="503"/>
    </location>
</feature>
<dbReference type="GO" id="GO:0004817">
    <property type="term" value="F:cysteine-tRNA ligase activity"/>
    <property type="evidence" value="ECO:0007669"/>
    <property type="project" value="UniProtKB-UniRule"/>
</dbReference>
<feature type="binding site" evidence="9">
    <location>
        <position position="236"/>
    </location>
    <ligand>
        <name>Zn(2+)</name>
        <dbReference type="ChEBI" id="CHEBI:29105"/>
    </ligand>
</feature>
<comment type="similarity">
    <text evidence="9">Belongs to the class-I aminoacyl-tRNA synthetase family.</text>
</comment>
<evidence type="ECO:0000256" key="9">
    <source>
        <dbReference type="HAMAP-Rule" id="MF_00041"/>
    </source>
</evidence>
<reference evidence="12 13" key="1">
    <citation type="journal article" date="2016" name="Nat. Commun.">
        <title>Thousands of microbial genomes shed light on interconnected biogeochemical processes in an aquifer system.</title>
        <authorList>
            <person name="Anantharaman K."/>
            <person name="Brown C.T."/>
            <person name="Hug L.A."/>
            <person name="Sharon I."/>
            <person name="Castelle C.J."/>
            <person name="Probst A.J."/>
            <person name="Thomas B.C."/>
            <person name="Singh A."/>
            <person name="Wilkins M.J."/>
            <person name="Karaoz U."/>
            <person name="Brodie E.L."/>
            <person name="Williams K.H."/>
            <person name="Hubbard S.S."/>
            <person name="Banfield J.F."/>
        </authorList>
    </citation>
    <scope>NUCLEOTIDE SEQUENCE [LARGE SCALE GENOMIC DNA]</scope>
</reference>